<reference evidence="11 12" key="1">
    <citation type="submission" date="2023-07" db="EMBL/GenBank/DDBJ databases">
        <authorList>
            <person name="Peeters C."/>
        </authorList>
    </citation>
    <scope>NUCLEOTIDE SEQUENCE [LARGE SCALE GENOMIC DNA]</scope>
    <source>
        <strain evidence="11 12">LMG 18101</strain>
    </source>
</reference>
<dbReference type="EMBL" id="CATZLL010000004">
    <property type="protein sequence ID" value="CAJ0812421.1"/>
    <property type="molecule type" value="Genomic_DNA"/>
</dbReference>
<feature type="transmembrane region" description="Helical" evidence="9">
    <location>
        <begin position="73"/>
        <end position="95"/>
    </location>
</feature>
<feature type="transmembrane region" description="Helical" evidence="9">
    <location>
        <begin position="251"/>
        <end position="275"/>
    </location>
</feature>
<feature type="domain" description="ABC transmembrane type-1" evidence="10">
    <location>
        <begin position="69"/>
        <end position="272"/>
    </location>
</feature>
<comment type="caution">
    <text evidence="9">Lacks conserved residue(s) required for the propagation of feature annotation.</text>
</comment>
<keyword evidence="4 9" id="KW-0812">Transmembrane</keyword>
<comment type="similarity">
    <text evidence="9">Belongs to the binding-protein-dependent transport system permease family. CysTW subfamily.</text>
</comment>
<dbReference type="Proteomes" id="UP001189757">
    <property type="component" value="Unassembled WGS sequence"/>
</dbReference>
<dbReference type="PROSITE" id="PS50928">
    <property type="entry name" value="ABC_TM1"/>
    <property type="match status" value="1"/>
</dbReference>
<dbReference type="PANTHER" id="PTHR30406">
    <property type="entry name" value="SULFATE TRANSPORT SYSTEM PERMEASE PROTEIN"/>
    <property type="match status" value="1"/>
</dbReference>
<evidence type="ECO:0000256" key="8">
    <source>
        <dbReference type="ARBA" id="ARBA00025323"/>
    </source>
</evidence>
<evidence type="ECO:0000313" key="12">
    <source>
        <dbReference type="Proteomes" id="UP001189757"/>
    </source>
</evidence>
<evidence type="ECO:0000259" key="10">
    <source>
        <dbReference type="PROSITE" id="PS50928"/>
    </source>
</evidence>
<dbReference type="NCBIfam" id="TIGR00969">
    <property type="entry name" value="3a0106s02"/>
    <property type="match status" value="1"/>
</dbReference>
<name>A0ABN9JL94_9RALS</name>
<evidence type="ECO:0000313" key="11">
    <source>
        <dbReference type="EMBL" id="CAJ0812421.1"/>
    </source>
</evidence>
<dbReference type="InterPro" id="IPR035906">
    <property type="entry name" value="MetI-like_sf"/>
</dbReference>
<keyword evidence="5 9" id="KW-1133">Transmembrane helix</keyword>
<feature type="transmembrane region" description="Helical" evidence="9">
    <location>
        <begin position="21"/>
        <end position="43"/>
    </location>
</feature>
<comment type="function">
    <text evidence="9">Part of the ABC transporter complex (TC 3.A.1.6.1) involved in sulfate/thiosulfate import.</text>
</comment>
<evidence type="ECO:0000256" key="9">
    <source>
        <dbReference type="RuleBase" id="RU366001"/>
    </source>
</evidence>
<evidence type="ECO:0000256" key="5">
    <source>
        <dbReference type="ARBA" id="ARBA00022989"/>
    </source>
</evidence>
<evidence type="ECO:0000256" key="6">
    <source>
        <dbReference type="ARBA" id="ARBA00023032"/>
    </source>
</evidence>
<comment type="subunit">
    <text evidence="2">The complex is composed of two ATP-binding proteins (CysA), two transmembrane proteins (CysT and CysW) and a solute-binding protein (CysP).</text>
</comment>
<organism evidence="11 12">
    <name type="scientific">Ralstonia flaminis</name>
    <dbReference type="NCBI Taxonomy" id="3058597"/>
    <lineage>
        <taxon>Bacteria</taxon>
        <taxon>Pseudomonadati</taxon>
        <taxon>Pseudomonadota</taxon>
        <taxon>Betaproteobacteria</taxon>
        <taxon>Burkholderiales</taxon>
        <taxon>Burkholderiaceae</taxon>
        <taxon>Ralstonia</taxon>
    </lineage>
</organism>
<evidence type="ECO:0000256" key="4">
    <source>
        <dbReference type="ARBA" id="ARBA00022692"/>
    </source>
</evidence>
<dbReference type="RefSeq" id="WP_316680728.1">
    <property type="nucleotide sequence ID" value="NZ_CATZLL010000004.1"/>
</dbReference>
<dbReference type="InterPro" id="IPR005667">
    <property type="entry name" value="Sulph_transpt2"/>
</dbReference>
<dbReference type="Pfam" id="PF00528">
    <property type="entry name" value="BPD_transp_1"/>
    <property type="match status" value="1"/>
</dbReference>
<accession>A0ABN9JL94</accession>
<comment type="caution">
    <text evidence="11">The sequence shown here is derived from an EMBL/GenBank/DDBJ whole genome shotgun (WGS) entry which is preliminary data.</text>
</comment>
<sequence length="307" mass="32861">MSLSSALSLSKRRKPANVLPGFGLALGFSLLYLALIVLIPLSATVLKTFTMTWDAFWTTVTAPRVVASYKLTFGASLIAAVVNLVFGLIVAWVLVRYRFPGKQVIDALVDLPFALPTAVAGIALTALYAPNGWIGSRLEPLGLKVAFTPLGIVVALTFIGLPFVVRTVQPVLEDLETELEEAAASLGATRWQTFTRVILPTLLPALLTGFALSFARATGEYGSVIFIAGNMPMISEITPLMIYSKLEQFDYAGATAIAVVMLGISFTLLLVINLLQAWTRRRGNRSDTIERAPETQNIAGATSAAGA</sequence>
<feature type="transmembrane region" description="Helical" evidence="9">
    <location>
        <begin position="197"/>
        <end position="215"/>
    </location>
</feature>
<comment type="subcellular location">
    <subcellularLocation>
        <location evidence="1">Cell membrane</location>
        <topology evidence="1">Multi-pass membrane protein</topology>
    </subcellularLocation>
</comment>
<dbReference type="InterPro" id="IPR000515">
    <property type="entry name" value="MetI-like"/>
</dbReference>
<gene>
    <name evidence="11" type="primary">cysT</name>
    <name evidence="11" type="ORF">LMG18101_01561</name>
</gene>
<protein>
    <recommendedName>
        <fullName evidence="9">Sulfate transport system permease protein CysT</fullName>
    </recommendedName>
</protein>
<dbReference type="InterPro" id="IPR011865">
    <property type="entry name" value="CysT_permease"/>
</dbReference>
<dbReference type="PANTHER" id="PTHR30406:SF8">
    <property type="entry name" value="SULFATE TRANSPORT SYSTEM PERMEASE PROTEIN CYST"/>
    <property type="match status" value="1"/>
</dbReference>
<proteinExistence type="inferred from homology"/>
<dbReference type="CDD" id="cd06261">
    <property type="entry name" value="TM_PBP2"/>
    <property type="match status" value="1"/>
</dbReference>
<dbReference type="SUPFAM" id="SSF161098">
    <property type="entry name" value="MetI-like"/>
    <property type="match status" value="1"/>
</dbReference>
<dbReference type="Gene3D" id="1.10.3720.10">
    <property type="entry name" value="MetI-like"/>
    <property type="match status" value="1"/>
</dbReference>
<dbReference type="NCBIfam" id="TIGR02139">
    <property type="entry name" value="permease_CysT"/>
    <property type="match status" value="1"/>
</dbReference>
<keyword evidence="3 9" id="KW-0813">Transport</keyword>
<evidence type="ECO:0000256" key="1">
    <source>
        <dbReference type="ARBA" id="ARBA00004651"/>
    </source>
</evidence>
<feature type="transmembrane region" description="Helical" evidence="9">
    <location>
        <begin position="107"/>
        <end position="129"/>
    </location>
</feature>
<feature type="transmembrane region" description="Helical" evidence="9">
    <location>
        <begin position="141"/>
        <end position="165"/>
    </location>
</feature>
<keyword evidence="7 9" id="KW-0472">Membrane</keyword>
<keyword evidence="12" id="KW-1185">Reference proteome</keyword>
<evidence type="ECO:0000256" key="7">
    <source>
        <dbReference type="ARBA" id="ARBA00023136"/>
    </source>
</evidence>
<evidence type="ECO:0000256" key="3">
    <source>
        <dbReference type="ARBA" id="ARBA00022448"/>
    </source>
</evidence>
<comment type="function">
    <text evidence="8">Part of the ABC transporter complex CysAWTP (TC 3.A.1.6.1) involved in sulfate/thiosulfate import. Probably responsible for the translocation of the substrate across the membrane.</text>
</comment>
<evidence type="ECO:0000256" key="2">
    <source>
        <dbReference type="ARBA" id="ARBA00011779"/>
    </source>
</evidence>
<keyword evidence="6 9" id="KW-0764">Sulfate transport</keyword>